<evidence type="ECO:0000256" key="3">
    <source>
        <dbReference type="ARBA" id="ARBA00022507"/>
    </source>
</evidence>
<dbReference type="CDD" id="cd14966">
    <property type="entry name" value="7tmD_STE3"/>
    <property type="match status" value="1"/>
</dbReference>
<keyword evidence="9" id="KW-0807">Transducer</keyword>
<feature type="transmembrane region" description="Helical" evidence="10">
    <location>
        <begin position="158"/>
        <end position="183"/>
    </location>
</feature>
<keyword evidence="8 11" id="KW-0675">Receptor</keyword>
<dbReference type="InterPro" id="IPR001499">
    <property type="entry name" value="GPCR_STE3"/>
</dbReference>
<feature type="transmembrane region" description="Helical" evidence="10">
    <location>
        <begin position="276"/>
        <end position="296"/>
    </location>
</feature>
<keyword evidence="4 10" id="KW-0812">Transmembrane</keyword>
<evidence type="ECO:0000256" key="7">
    <source>
        <dbReference type="ARBA" id="ARBA00023136"/>
    </source>
</evidence>
<evidence type="ECO:0000256" key="5">
    <source>
        <dbReference type="ARBA" id="ARBA00022989"/>
    </source>
</evidence>
<sequence length="400" mass="44875">MPSALPAAPFIALILLLLTVPHHWRMRSFPTLAIIVWLSLHNLIEGVSAAVWDGNVDPRGLPAKVYCDITTKLLLGAEVGLPGCCLCLARRLYRIVSGYGELSGAERCLYDRVIDIWLCWGMPILVMALHIIVQGHRFDLIEDIGCQPAIYFSWPSLLILNLTVFLSGILSPVYSACTFYKLYTRHRTVRVRIQYHSNSAGSKYAMTFESFVRLVIITFLIGTLTTAFVAYVAYSAFSEEGLQPWTSWADVHDGFGNIWQYHLVDFEHEDLVELYLFWWLWPAGSAVFFVFFGLSAEARAEWRELFGRLGLTRQRSATVTFSVDSFKFDSASDAEKGTAWSAVMDVKHESLPPTPPPKPPKPKPAVKPLEVLVTVSVEAPVIRLLPVRPLPRPPPRVAGE</sequence>
<dbReference type="GO" id="GO:0000750">
    <property type="term" value="P:pheromone-dependent signal transduction involved in conjugation with cellular fusion"/>
    <property type="evidence" value="ECO:0007669"/>
    <property type="project" value="TreeGrafter"/>
</dbReference>
<dbReference type="PANTHER" id="PTHR28097:SF1">
    <property type="entry name" value="PHEROMONE A FACTOR RECEPTOR"/>
    <property type="match status" value="1"/>
</dbReference>
<proteinExistence type="inferred from homology"/>
<dbReference type="Proteomes" id="UP000636479">
    <property type="component" value="Unassembled WGS sequence"/>
</dbReference>
<organism evidence="11 12">
    <name type="scientific">Mycena indigotica</name>
    <dbReference type="NCBI Taxonomy" id="2126181"/>
    <lineage>
        <taxon>Eukaryota</taxon>
        <taxon>Fungi</taxon>
        <taxon>Dikarya</taxon>
        <taxon>Basidiomycota</taxon>
        <taxon>Agaricomycotina</taxon>
        <taxon>Agaricomycetes</taxon>
        <taxon>Agaricomycetidae</taxon>
        <taxon>Agaricales</taxon>
        <taxon>Marasmiineae</taxon>
        <taxon>Mycenaceae</taxon>
        <taxon>Mycena</taxon>
    </lineage>
</organism>
<keyword evidence="5 10" id="KW-1133">Transmembrane helix</keyword>
<dbReference type="PRINTS" id="PR00899">
    <property type="entry name" value="GPCRSTE3"/>
</dbReference>
<keyword evidence="7 10" id="KW-0472">Membrane</keyword>
<dbReference type="RefSeq" id="XP_037221130.1">
    <property type="nucleotide sequence ID" value="XM_037363209.1"/>
</dbReference>
<dbReference type="OrthoDB" id="2874149at2759"/>
<dbReference type="Pfam" id="PF02076">
    <property type="entry name" value="STE3"/>
    <property type="match status" value="1"/>
</dbReference>
<evidence type="ECO:0000256" key="1">
    <source>
        <dbReference type="ARBA" id="ARBA00004141"/>
    </source>
</evidence>
<evidence type="ECO:0000256" key="8">
    <source>
        <dbReference type="ARBA" id="ARBA00023170"/>
    </source>
</evidence>
<evidence type="ECO:0000256" key="2">
    <source>
        <dbReference type="ARBA" id="ARBA00011085"/>
    </source>
</evidence>
<feature type="transmembrane region" description="Helical" evidence="10">
    <location>
        <begin position="211"/>
        <end position="234"/>
    </location>
</feature>
<dbReference type="GO" id="GO:0005886">
    <property type="term" value="C:plasma membrane"/>
    <property type="evidence" value="ECO:0007669"/>
    <property type="project" value="TreeGrafter"/>
</dbReference>
<comment type="similarity">
    <text evidence="2">Belongs to the G-protein coupled receptor 4 family.</text>
</comment>
<evidence type="ECO:0000256" key="10">
    <source>
        <dbReference type="SAM" id="Phobius"/>
    </source>
</evidence>
<keyword evidence="3" id="KW-0589">Pheromone response</keyword>
<evidence type="ECO:0000313" key="11">
    <source>
        <dbReference type="EMBL" id="KAF7304158.1"/>
    </source>
</evidence>
<comment type="subcellular location">
    <subcellularLocation>
        <location evidence="1">Membrane</location>
        <topology evidence="1">Multi-pass membrane protein</topology>
    </subcellularLocation>
</comment>
<keyword evidence="6" id="KW-0297">G-protein coupled receptor</keyword>
<reference evidence="11" key="1">
    <citation type="submission" date="2020-05" db="EMBL/GenBank/DDBJ databases">
        <title>Mycena genomes resolve the evolution of fungal bioluminescence.</title>
        <authorList>
            <person name="Tsai I.J."/>
        </authorList>
    </citation>
    <scope>NUCLEOTIDE SEQUENCE</scope>
    <source>
        <strain evidence="11">171206Taipei</strain>
    </source>
</reference>
<protein>
    <submittedName>
        <fullName evidence="11">Fungal pheromone STE3G-protein-coupled receptor</fullName>
    </submittedName>
</protein>
<keyword evidence="12" id="KW-1185">Reference proteome</keyword>
<evidence type="ECO:0000256" key="6">
    <source>
        <dbReference type="ARBA" id="ARBA00023040"/>
    </source>
</evidence>
<comment type="caution">
    <text evidence="11">The sequence shown here is derived from an EMBL/GenBank/DDBJ whole genome shotgun (WGS) entry which is preliminary data.</text>
</comment>
<accession>A0A8H6W759</accession>
<dbReference type="AlphaFoldDB" id="A0A8H6W759"/>
<dbReference type="GeneID" id="59345725"/>
<dbReference type="PANTHER" id="PTHR28097">
    <property type="entry name" value="PHEROMONE A FACTOR RECEPTOR"/>
    <property type="match status" value="1"/>
</dbReference>
<name>A0A8H6W759_9AGAR</name>
<dbReference type="GO" id="GO:0004932">
    <property type="term" value="F:mating-type factor pheromone receptor activity"/>
    <property type="evidence" value="ECO:0007669"/>
    <property type="project" value="InterPro"/>
</dbReference>
<evidence type="ECO:0000313" key="12">
    <source>
        <dbReference type="Proteomes" id="UP000636479"/>
    </source>
</evidence>
<evidence type="ECO:0000256" key="9">
    <source>
        <dbReference type="ARBA" id="ARBA00023224"/>
    </source>
</evidence>
<gene>
    <name evidence="11" type="ORF">MIND_00647700</name>
</gene>
<feature type="transmembrane region" description="Helical" evidence="10">
    <location>
        <begin position="114"/>
        <end position="133"/>
    </location>
</feature>
<dbReference type="EMBL" id="JACAZF010000005">
    <property type="protein sequence ID" value="KAF7304158.1"/>
    <property type="molecule type" value="Genomic_DNA"/>
</dbReference>
<feature type="transmembrane region" description="Helical" evidence="10">
    <location>
        <begin position="6"/>
        <end position="24"/>
    </location>
</feature>
<evidence type="ECO:0000256" key="4">
    <source>
        <dbReference type="ARBA" id="ARBA00022692"/>
    </source>
</evidence>